<evidence type="ECO:0008006" key="3">
    <source>
        <dbReference type="Google" id="ProtNLM"/>
    </source>
</evidence>
<gene>
    <name evidence="1" type="ORF">PCOR1329_LOCUS42354</name>
</gene>
<dbReference type="EMBL" id="CAUYUJ010015086">
    <property type="protein sequence ID" value="CAK0849742.1"/>
    <property type="molecule type" value="Genomic_DNA"/>
</dbReference>
<protein>
    <recommendedName>
        <fullName evidence="3">Gfo/Idh/MocA-like oxidoreductase C-terminal domain-containing protein</fullName>
    </recommendedName>
</protein>
<sequence length="230" mass="24689">RPSDGQLGVALLPSPPISLHFRGWPRGWQQQPWVAERAEGGPLREVGTHFLFALHELLGHGCVGRVRANVQYPDGSAGARAEESVDGLLEVVPQGAPAPVCFQLSVKTRECARRDLYELRVDGSEGSLRLFDFTSLEGPTGQLLVDNADYGRREFVDGLVAAARRGGPPPAGAAASAPAGTVSAREARSAQRVVDAVLPILWRRLGRRVVRVTARAGRPGTRRSRGRGPV</sequence>
<keyword evidence="2" id="KW-1185">Reference proteome</keyword>
<feature type="non-terminal residue" evidence="1">
    <location>
        <position position="1"/>
    </location>
</feature>
<evidence type="ECO:0000313" key="2">
    <source>
        <dbReference type="Proteomes" id="UP001189429"/>
    </source>
</evidence>
<name>A0ABN9TU79_9DINO</name>
<comment type="caution">
    <text evidence="1">The sequence shown here is derived from an EMBL/GenBank/DDBJ whole genome shotgun (WGS) entry which is preliminary data.</text>
</comment>
<proteinExistence type="predicted"/>
<reference evidence="1" key="1">
    <citation type="submission" date="2023-10" db="EMBL/GenBank/DDBJ databases">
        <authorList>
            <person name="Chen Y."/>
            <person name="Shah S."/>
            <person name="Dougan E. K."/>
            <person name="Thang M."/>
            <person name="Chan C."/>
        </authorList>
    </citation>
    <scope>NUCLEOTIDE SEQUENCE [LARGE SCALE GENOMIC DNA]</scope>
</reference>
<dbReference type="Proteomes" id="UP001189429">
    <property type="component" value="Unassembled WGS sequence"/>
</dbReference>
<evidence type="ECO:0000313" key="1">
    <source>
        <dbReference type="EMBL" id="CAK0849742.1"/>
    </source>
</evidence>
<dbReference type="SUPFAM" id="SSF55347">
    <property type="entry name" value="Glyceraldehyde-3-phosphate dehydrogenase-like, C-terminal domain"/>
    <property type="match status" value="1"/>
</dbReference>
<organism evidence="1 2">
    <name type="scientific">Prorocentrum cordatum</name>
    <dbReference type="NCBI Taxonomy" id="2364126"/>
    <lineage>
        <taxon>Eukaryota</taxon>
        <taxon>Sar</taxon>
        <taxon>Alveolata</taxon>
        <taxon>Dinophyceae</taxon>
        <taxon>Prorocentrales</taxon>
        <taxon>Prorocentraceae</taxon>
        <taxon>Prorocentrum</taxon>
    </lineage>
</organism>
<dbReference type="Gene3D" id="3.30.360.10">
    <property type="entry name" value="Dihydrodipicolinate Reductase, domain 2"/>
    <property type="match status" value="1"/>
</dbReference>
<accession>A0ABN9TU79</accession>